<evidence type="ECO:0000313" key="4">
    <source>
        <dbReference type="Proteomes" id="UP000001070"/>
    </source>
</evidence>
<dbReference type="OrthoDB" id="8041167at2759"/>
<evidence type="ECO:0000256" key="1">
    <source>
        <dbReference type="SAM" id="Coils"/>
    </source>
</evidence>
<dbReference type="KEGG" id="dgr:6561748"/>
<feature type="compositionally biased region" description="Basic residues" evidence="2">
    <location>
        <begin position="158"/>
        <end position="170"/>
    </location>
</feature>
<name>B4JAE9_DROGR</name>
<dbReference type="HOGENOM" id="CLU_1316630_0_0_1"/>
<proteinExistence type="predicted"/>
<dbReference type="Pfam" id="PF05306">
    <property type="entry name" value="DUF733"/>
    <property type="match status" value="1"/>
</dbReference>
<dbReference type="Proteomes" id="UP000001070">
    <property type="component" value="Unassembled WGS sequence"/>
</dbReference>
<dbReference type="EMBL" id="CH916368">
    <property type="protein sequence ID" value="EDW03820.1"/>
    <property type="molecule type" value="Genomic_DNA"/>
</dbReference>
<dbReference type="AlphaFoldDB" id="B4JAE9"/>
<feature type="region of interest" description="Disordered" evidence="2">
    <location>
        <begin position="1"/>
        <end position="35"/>
    </location>
</feature>
<evidence type="ECO:0000313" key="3">
    <source>
        <dbReference type="EMBL" id="EDW03820.1"/>
    </source>
</evidence>
<dbReference type="InterPro" id="IPR007970">
    <property type="entry name" value="DUF733"/>
</dbReference>
<dbReference type="eggNOG" id="ENOG502TBD4">
    <property type="taxonomic scope" value="Eukaryota"/>
</dbReference>
<protein>
    <submittedName>
        <fullName evidence="3">GH10297</fullName>
    </submittedName>
</protein>
<feature type="compositionally biased region" description="Polar residues" evidence="2">
    <location>
        <begin position="1"/>
        <end position="10"/>
    </location>
</feature>
<accession>B4JAE9</accession>
<reference evidence="3 4" key="1">
    <citation type="journal article" date="2007" name="Nature">
        <title>Evolution of genes and genomes on the Drosophila phylogeny.</title>
        <authorList>
            <consortium name="Drosophila 12 Genomes Consortium"/>
            <person name="Clark A.G."/>
            <person name="Eisen M.B."/>
            <person name="Smith D.R."/>
            <person name="Bergman C.M."/>
            <person name="Oliver B."/>
            <person name="Markow T.A."/>
            <person name="Kaufman T.C."/>
            <person name="Kellis M."/>
            <person name="Gelbart W."/>
            <person name="Iyer V.N."/>
            <person name="Pollard D.A."/>
            <person name="Sackton T.B."/>
            <person name="Larracuente A.M."/>
            <person name="Singh N.D."/>
            <person name="Abad J.P."/>
            <person name="Abt D.N."/>
            <person name="Adryan B."/>
            <person name="Aguade M."/>
            <person name="Akashi H."/>
            <person name="Anderson W.W."/>
            <person name="Aquadro C.F."/>
            <person name="Ardell D.H."/>
            <person name="Arguello R."/>
            <person name="Artieri C.G."/>
            <person name="Barbash D.A."/>
            <person name="Barker D."/>
            <person name="Barsanti P."/>
            <person name="Batterham P."/>
            <person name="Batzoglou S."/>
            <person name="Begun D."/>
            <person name="Bhutkar A."/>
            <person name="Blanco E."/>
            <person name="Bosak S.A."/>
            <person name="Bradley R.K."/>
            <person name="Brand A.D."/>
            <person name="Brent M.R."/>
            <person name="Brooks A.N."/>
            <person name="Brown R.H."/>
            <person name="Butlin R.K."/>
            <person name="Caggese C."/>
            <person name="Calvi B.R."/>
            <person name="Bernardo de Carvalho A."/>
            <person name="Caspi A."/>
            <person name="Castrezana S."/>
            <person name="Celniker S.E."/>
            <person name="Chang J.L."/>
            <person name="Chapple C."/>
            <person name="Chatterji S."/>
            <person name="Chinwalla A."/>
            <person name="Civetta A."/>
            <person name="Clifton S.W."/>
            <person name="Comeron J.M."/>
            <person name="Costello J.C."/>
            <person name="Coyne J.A."/>
            <person name="Daub J."/>
            <person name="David R.G."/>
            <person name="Delcher A.L."/>
            <person name="Delehaunty K."/>
            <person name="Do C.B."/>
            <person name="Ebling H."/>
            <person name="Edwards K."/>
            <person name="Eickbush T."/>
            <person name="Evans J.D."/>
            <person name="Filipski A."/>
            <person name="Findeiss S."/>
            <person name="Freyhult E."/>
            <person name="Fulton L."/>
            <person name="Fulton R."/>
            <person name="Garcia A.C."/>
            <person name="Gardiner A."/>
            <person name="Garfield D.A."/>
            <person name="Garvin B.E."/>
            <person name="Gibson G."/>
            <person name="Gilbert D."/>
            <person name="Gnerre S."/>
            <person name="Godfrey J."/>
            <person name="Good R."/>
            <person name="Gotea V."/>
            <person name="Gravely B."/>
            <person name="Greenberg A.J."/>
            <person name="Griffiths-Jones S."/>
            <person name="Gross S."/>
            <person name="Guigo R."/>
            <person name="Gustafson E.A."/>
            <person name="Haerty W."/>
            <person name="Hahn M.W."/>
            <person name="Halligan D.L."/>
            <person name="Halpern A.L."/>
            <person name="Halter G.M."/>
            <person name="Han M.V."/>
            <person name="Heger A."/>
            <person name="Hillier L."/>
            <person name="Hinrichs A.S."/>
            <person name="Holmes I."/>
            <person name="Hoskins R.A."/>
            <person name="Hubisz M.J."/>
            <person name="Hultmark D."/>
            <person name="Huntley M.A."/>
            <person name="Jaffe D.B."/>
            <person name="Jagadeeshan S."/>
            <person name="Jeck W.R."/>
            <person name="Johnson J."/>
            <person name="Jones C.D."/>
            <person name="Jordan W.C."/>
            <person name="Karpen G.H."/>
            <person name="Kataoka E."/>
            <person name="Keightley P.D."/>
            <person name="Kheradpour P."/>
            <person name="Kirkness E.F."/>
            <person name="Koerich L.B."/>
            <person name="Kristiansen K."/>
            <person name="Kudrna D."/>
            <person name="Kulathinal R.J."/>
            <person name="Kumar S."/>
            <person name="Kwok R."/>
            <person name="Lander E."/>
            <person name="Langley C.H."/>
            <person name="Lapoint R."/>
            <person name="Lazzaro B.P."/>
            <person name="Lee S.J."/>
            <person name="Levesque L."/>
            <person name="Li R."/>
            <person name="Lin C.F."/>
            <person name="Lin M.F."/>
            <person name="Lindblad-Toh K."/>
            <person name="Llopart A."/>
            <person name="Long M."/>
            <person name="Low L."/>
            <person name="Lozovsky E."/>
            <person name="Lu J."/>
            <person name="Luo M."/>
            <person name="Machado C.A."/>
            <person name="Makalowski W."/>
            <person name="Marzo M."/>
            <person name="Matsuda M."/>
            <person name="Matzkin L."/>
            <person name="McAllister B."/>
            <person name="McBride C.S."/>
            <person name="McKernan B."/>
            <person name="McKernan K."/>
            <person name="Mendez-Lago M."/>
            <person name="Minx P."/>
            <person name="Mollenhauer M.U."/>
            <person name="Montooth K."/>
            <person name="Mount S.M."/>
            <person name="Mu X."/>
            <person name="Myers E."/>
            <person name="Negre B."/>
            <person name="Newfeld S."/>
            <person name="Nielsen R."/>
            <person name="Noor M.A."/>
            <person name="O'Grady P."/>
            <person name="Pachter L."/>
            <person name="Papaceit M."/>
            <person name="Parisi M.J."/>
            <person name="Parisi M."/>
            <person name="Parts L."/>
            <person name="Pedersen J.S."/>
            <person name="Pesole G."/>
            <person name="Phillippy A.M."/>
            <person name="Ponting C.P."/>
            <person name="Pop M."/>
            <person name="Porcelli D."/>
            <person name="Powell J.R."/>
            <person name="Prohaska S."/>
            <person name="Pruitt K."/>
            <person name="Puig M."/>
            <person name="Quesneville H."/>
            <person name="Ram K.R."/>
            <person name="Rand D."/>
            <person name="Rasmussen M.D."/>
            <person name="Reed L.K."/>
            <person name="Reenan R."/>
            <person name="Reily A."/>
            <person name="Remington K.A."/>
            <person name="Rieger T.T."/>
            <person name="Ritchie M.G."/>
            <person name="Robin C."/>
            <person name="Rogers Y.H."/>
            <person name="Rohde C."/>
            <person name="Rozas J."/>
            <person name="Rubenfield M.J."/>
            <person name="Ruiz A."/>
            <person name="Russo S."/>
            <person name="Salzberg S.L."/>
            <person name="Sanchez-Gracia A."/>
            <person name="Saranga D.J."/>
            <person name="Sato H."/>
            <person name="Schaeffer S.W."/>
            <person name="Schatz M.C."/>
            <person name="Schlenke T."/>
            <person name="Schwartz R."/>
            <person name="Segarra C."/>
            <person name="Singh R.S."/>
            <person name="Sirot L."/>
            <person name="Sirota M."/>
            <person name="Sisneros N.B."/>
            <person name="Smith C.D."/>
            <person name="Smith T.F."/>
            <person name="Spieth J."/>
            <person name="Stage D.E."/>
            <person name="Stark A."/>
            <person name="Stephan W."/>
            <person name="Strausberg R.L."/>
            <person name="Strempel S."/>
            <person name="Sturgill D."/>
            <person name="Sutton G."/>
            <person name="Sutton G.G."/>
            <person name="Tao W."/>
            <person name="Teichmann S."/>
            <person name="Tobari Y.N."/>
            <person name="Tomimura Y."/>
            <person name="Tsolas J.M."/>
            <person name="Valente V.L."/>
            <person name="Venter E."/>
            <person name="Venter J.C."/>
            <person name="Vicario S."/>
            <person name="Vieira F.G."/>
            <person name="Vilella A.J."/>
            <person name="Villasante A."/>
            <person name="Walenz B."/>
            <person name="Wang J."/>
            <person name="Wasserman M."/>
            <person name="Watts T."/>
            <person name="Wilson D."/>
            <person name="Wilson R.K."/>
            <person name="Wing R.A."/>
            <person name="Wolfner M.F."/>
            <person name="Wong A."/>
            <person name="Wong G.K."/>
            <person name="Wu C.I."/>
            <person name="Wu G."/>
            <person name="Yamamoto D."/>
            <person name="Yang H.P."/>
            <person name="Yang S.P."/>
            <person name="Yorke J.A."/>
            <person name="Yoshida K."/>
            <person name="Zdobnov E."/>
            <person name="Zhang P."/>
            <person name="Zhang Y."/>
            <person name="Zimin A.V."/>
            <person name="Baldwin J."/>
            <person name="Abdouelleil A."/>
            <person name="Abdulkadir J."/>
            <person name="Abebe A."/>
            <person name="Abera B."/>
            <person name="Abreu J."/>
            <person name="Acer S.C."/>
            <person name="Aftuck L."/>
            <person name="Alexander A."/>
            <person name="An P."/>
            <person name="Anderson E."/>
            <person name="Anderson S."/>
            <person name="Arachi H."/>
            <person name="Azer M."/>
            <person name="Bachantsang P."/>
            <person name="Barry A."/>
            <person name="Bayul T."/>
            <person name="Berlin A."/>
            <person name="Bessette D."/>
            <person name="Bloom T."/>
            <person name="Blye J."/>
            <person name="Boguslavskiy L."/>
            <person name="Bonnet C."/>
            <person name="Boukhgalter B."/>
            <person name="Bourzgui I."/>
            <person name="Brown A."/>
            <person name="Cahill P."/>
            <person name="Channer S."/>
            <person name="Cheshatsang Y."/>
            <person name="Chuda L."/>
            <person name="Citroen M."/>
            <person name="Collymore A."/>
            <person name="Cooke P."/>
            <person name="Costello M."/>
            <person name="D'Aco K."/>
            <person name="Daza R."/>
            <person name="De Haan G."/>
            <person name="DeGray S."/>
            <person name="DeMaso C."/>
            <person name="Dhargay N."/>
            <person name="Dooley K."/>
            <person name="Dooley E."/>
            <person name="Doricent M."/>
            <person name="Dorje P."/>
            <person name="Dorjee K."/>
            <person name="Dupes A."/>
            <person name="Elong R."/>
            <person name="Falk J."/>
            <person name="Farina A."/>
            <person name="Faro S."/>
            <person name="Ferguson D."/>
            <person name="Fisher S."/>
            <person name="Foley C.D."/>
            <person name="Franke A."/>
            <person name="Friedrich D."/>
            <person name="Gadbois L."/>
            <person name="Gearin G."/>
            <person name="Gearin C.R."/>
            <person name="Giannoukos G."/>
            <person name="Goode T."/>
            <person name="Graham J."/>
            <person name="Grandbois E."/>
            <person name="Grewal S."/>
            <person name="Gyaltsen K."/>
            <person name="Hafez N."/>
            <person name="Hagos B."/>
            <person name="Hall J."/>
            <person name="Henson C."/>
            <person name="Hollinger A."/>
            <person name="Honan T."/>
            <person name="Huard M.D."/>
            <person name="Hughes L."/>
            <person name="Hurhula B."/>
            <person name="Husby M.E."/>
            <person name="Kamat A."/>
            <person name="Kanga B."/>
            <person name="Kashin S."/>
            <person name="Khazanovich D."/>
            <person name="Kisner P."/>
            <person name="Lance K."/>
            <person name="Lara M."/>
            <person name="Lee W."/>
            <person name="Lennon N."/>
            <person name="Letendre F."/>
            <person name="LeVine R."/>
            <person name="Lipovsky A."/>
            <person name="Liu X."/>
            <person name="Liu J."/>
            <person name="Liu S."/>
            <person name="Lokyitsang T."/>
            <person name="Lokyitsang Y."/>
            <person name="Lubonja R."/>
            <person name="Lui A."/>
            <person name="MacDonald P."/>
            <person name="Magnisalis V."/>
            <person name="Maru K."/>
            <person name="Matthews C."/>
            <person name="McCusker W."/>
            <person name="McDonough S."/>
            <person name="Mehta T."/>
            <person name="Meldrim J."/>
            <person name="Meneus L."/>
            <person name="Mihai O."/>
            <person name="Mihalev A."/>
            <person name="Mihova T."/>
            <person name="Mittelman R."/>
            <person name="Mlenga V."/>
            <person name="Montmayeur A."/>
            <person name="Mulrain L."/>
            <person name="Navidi A."/>
            <person name="Naylor J."/>
            <person name="Negash T."/>
            <person name="Nguyen T."/>
            <person name="Nguyen N."/>
            <person name="Nicol R."/>
            <person name="Norbu C."/>
            <person name="Norbu N."/>
            <person name="Novod N."/>
            <person name="O'Neill B."/>
            <person name="Osman S."/>
            <person name="Markiewicz E."/>
            <person name="Oyono O.L."/>
            <person name="Patti C."/>
            <person name="Phunkhang P."/>
            <person name="Pierre F."/>
            <person name="Priest M."/>
            <person name="Raghuraman S."/>
            <person name="Rege F."/>
            <person name="Reyes R."/>
            <person name="Rise C."/>
            <person name="Rogov P."/>
            <person name="Ross K."/>
            <person name="Ryan E."/>
            <person name="Settipalli S."/>
            <person name="Shea T."/>
            <person name="Sherpa N."/>
            <person name="Shi L."/>
            <person name="Shih D."/>
            <person name="Sparrow T."/>
            <person name="Spaulding J."/>
            <person name="Stalker J."/>
            <person name="Stange-Thomann N."/>
            <person name="Stavropoulos S."/>
            <person name="Stone C."/>
            <person name="Strader C."/>
            <person name="Tesfaye S."/>
            <person name="Thomson T."/>
            <person name="Thoulutsang Y."/>
            <person name="Thoulutsang D."/>
            <person name="Topham K."/>
            <person name="Topping I."/>
            <person name="Tsamla T."/>
            <person name="Vassiliev H."/>
            <person name="Vo A."/>
            <person name="Wangchuk T."/>
            <person name="Wangdi T."/>
            <person name="Weiand M."/>
            <person name="Wilkinson J."/>
            <person name="Wilson A."/>
            <person name="Yadav S."/>
            <person name="Young G."/>
            <person name="Yu Q."/>
            <person name="Zembek L."/>
            <person name="Zhong D."/>
            <person name="Zimmer A."/>
            <person name="Zwirko Z."/>
            <person name="Jaffe D.B."/>
            <person name="Alvarez P."/>
            <person name="Brockman W."/>
            <person name="Butler J."/>
            <person name="Chin C."/>
            <person name="Gnerre S."/>
            <person name="Grabherr M."/>
            <person name="Kleber M."/>
            <person name="Mauceli E."/>
            <person name="MacCallum I."/>
        </authorList>
    </citation>
    <scope>NUCLEOTIDE SEQUENCE [LARGE SCALE GENOMIC DNA]</scope>
    <source>
        <strain evidence="4">Tucson 15287-2541.00</strain>
    </source>
</reference>
<keyword evidence="1" id="KW-0175">Coiled coil</keyword>
<organism evidence="4">
    <name type="scientific">Drosophila grimshawi</name>
    <name type="common">Hawaiian fruit fly</name>
    <name type="synonym">Idiomyia grimshawi</name>
    <dbReference type="NCBI Taxonomy" id="7222"/>
    <lineage>
        <taxon>Eukaryota</taxon>
        <taxon>Metazoa</taxon>
        <taxon>Ecdysozoa</taxon>
        <taxon>Arthropoda</taxon>
        <taxon>Hexapoda</taxon>
        <taxon>Insecta</taxon>
        <taxon>Pterygota</taxon>
        <taxon>Neoptera</taxon>
        <taxon>Endopterygota</taxon>
        <taxon>Diptera</taxon>
        <taxon>Brachycera</taxon>
        <taxon>Muscomorpha</taxon>
        <taxon>Ephydroidea</taxon>
        <taxon>Drosophilidae</taxon>
        <taxon>Drosophila</taxon>
        <taxon>Hawaiian Drosophila</taxon>
    </lineage>
</organism>
<sequence length="185" mass="21431">MGNSIESNVGSEKPVAVVNPLPATESCESEQETDSFPKTNLGVQLFQYRQQISLKQHQVIKWATSKLLLTEELLKQQQEREQQQQQQGQQQQEQQLTGDAAWAASQLAMLTDDEDDAENRVPHDENDVLGIERSNLLSYRLQLRDTIIEMAQEKLRKREKTKVKRLKRRTLISSKKPSNKDKRRY</sequence>
<dbReference type="InParanoid" id="B4JAE9"/>
<gene>
    <name evidence="3" type="primary">Dgri\GH10297</name>
    <name evidence="3" type="ORF">Dgri_GH10297</name>
</gene>
<dbReference type="PhylomeDB" id="B4JAE9"/>
<evidence type="ECO:0000256" key="2">
    <source>
        <dbReference type="SAM" id="MobiDB-lite"/>
    </source>
</evidence>
<keyword evidence="4" id="KW-1185">Reference proteome</keyword>
<feature type="coiled-coil region" evidence="1">
    <location>
        <begin position="66"/>
        <end position="95"/>
    </location>
</feature>
<feature type="region of interest" description="Disordered" evidence="2">
    <location>
        <begin position="158"/>
        <end position="185"/>
    </location>
</feature>